<organism evidence="2 3">
    <name type="scientific">Ranatra chinensis</name>
    <dbReference type="NCBI Taxonomy" id="642074"/>
    <lineage>
        <taxon>Eukaryota</taxon>
        <taxon>Metazoa</taxon>
        <taxon>Ecdysozoa</taxon>
        <taxon>Arthropoda</taxon>
        <taxon>Hexapoda</taxon>
        <taxon>Insecta</taxon>
        <taxon>Pterygota</taxon>
        <taxon>Neoptera</taxon>
        <taxon>Paraneoptera</taxon>
        <taxon>Hemiptera</taxon>
        <taxon>Heteroptera</taxon>
        <taxon>Panheteroptera</taxon>
        <taxon>Nepomorpha</taxon>
        <taxon>Nepidae</taxon>
        <taxon>Ranatrinae</taxon>
        <taxon>Ranatra</taxon>
    </lineage>
</organism>
<dbReference type="EMBL" id="JBFDAA010000006">
    <property type="protein sequence ID" value="KAL1131804.1"/>
    <property type="molecule type" value="Genomic_DNA"/>
</dbReference>
<comment type="caution">
    <text evidence="2">The sequence shown here is derived from an EMBL/GenBank/DDBJ whole genome shotgun (WGS) entry which is preliminary data.</text>
</comment>
<dbReference type="Proteomes" id="UP001558652">
    <property type="component" value="Unassembled WGS sequence"/>
</dbReference>
<evidence type="ECO:0000313" key="3">
    <source>
        <dbReference type="Proteomes" id="UP001558652"/>
    </source>
</evidence>
<name>A0ABD0Z8V8_9HEMI</name>
<gene>
    <name evidence="2" type="ORF">AAG570_011416</name>
</gene>
<reference evidence="2 3" key="1">
    <citation type="submission" date="2024-07" db="EMBL/GenBank/DDBJ databases">
        <title>Chromosome-level genome assembly of the water stick insect Ranatra chinensis (Heteroptera: Nepidae).</title>
        <authorList>
            <person name="Liu X."/>
        </authorList>
    </citation>
    <scope>NUCLEOTIDE SEQUENCE [LARGE SCALE GENOMIC DNA]</scope>
    <source>
        <strain evidence="2">Cailab_2021Rc</strain>
        <tissue evidence="2">Muscle</tissue>
    </source>
</reference>
<proteinExistence type="predicted"/>
<evidence type="ECO:0000256" key="1">
    <source>
        <dbReference type="SAM" id="MobiDB-lite"/>
    </source>
</evidence>
<keyword evidence="3" id="KW-1185">Reference proteome</keyword>
<sequence length="268" mass="31209">MLGADRTLREIFKRTRKEKHAAKPKPILRQRRADVPSLYPVVGWNDFKNSTHDQPSNKGNRRQNMKQEHEARRFSGMKVVDVPTKKDELLEFGVSVQPIQPAAVKMAARRAEYLYTMWGDKLDLLEEKGYLSRSVVSSSEFANPVSANRHLQRCCLGWRSCQECHYSTARINELRARGDRLRVANCTTQELYCDHPQSLRRKKTSKRRNMFQKNKKQETTENAVDNNRYAVSIPIYWDRRKRRDKKAIFPEQSGTVPGSGLAMHRNSF</sequence>
<evidence type="ECO:0000313" key="2">
    <source>
        <dbReference type="EMBL" id="KAL1131804.1"/>
    </source>
</evidence>
<accession>A0ABD0Z8V8</accession>
<feature type="region of interest" description="Disordered" evidence="1">
    <location>
        <begin position="46"/>
        <end position="75"/>
    </location>
</feature>
<protein>
    <submittedName>
        <fullName evidence="2">Uncharacterized protein</fullName>
    </submittedName>
</protein>
<dbReference type="AlphaFoldDB" id="A0ABD0Z8V8"/>